<feature type="transmembrane region" description="Helical" evidence="8">
    <location>
        <begin position="553"/>
        <end position="579"/>
    </location>
</feature>
<dbReference type="Gene3D" id="3.40.50.300">
    <property type="entry name" value="P-loop containing nucleotide triphosphate hydrolases"/>
    <property type="match status" value="2"/>
</dbReference>
<evidence type="ECO:0000256" key="8">
    <source>
        <dbReference type="SAM" id="Phobius"/>
    </source>
</evidence>
<dbReference type="Pfam" id="PF00005">
    <property type="entry name" value="ABC_tran"/>
    <property type="match status" value="2"/>
</dbReference>
<dbReference type="GO" id="GO:0015421">
    <property type="term" value="F:ABC-type oligopeptide transporter activity"/>
    <property type="evidence" value="ECO:0007669"/>
    <property type="project" value="TreeGrafter"/>
</dbReference>
<evidence type="ECO:0000256" key="3">
    <source>
        <dbReference type="ARBA" id="ARBA00022692"/>
    </source>
</evidence>
<sequence>MASFPIIMAFAYLFSKLTEKYIMLENNSSGEAIKIIDWNLTSFKWIKMNFSKAIETSKFSDAISLSRWAFNRVSFYSSLNIGFMKILSLMMFVQSFWYGSFLVSHKINSSGDVLSTFYSCLNVAQILDGISVQIVMIQKGHIALIKVLGFVGVKTFESSKQINDGLQPYETDFVPKIPIQGRILFENVSFQYPSREQPVLKNVSISIPANTLTFIVGKSGSGKSTLNSLLLKFYTNYEGKITVDGYSVAKLDREWLSNQITLIQQDCILFNGTIKENISLGLAHKVDDLDSIDPTLFQTSIQFSLLQQLIADLPNGIDTMIGNEDEAISLSGGQSQKLALARARLRDTPILILDESTSAIDTVQRDFIMKAVRHWRKGRTTIIMTHEFSQIEDNDLVYLLENGTLLEHGLKRDLRHRNGGKFKLLESYEQVDDGINDKRASYFANTTGNRKSMINRSSIVDFDDFRFYNNRPRSTIISSILFNNINYEPPNNTAMDTLKRMSVLPVLNTKINDIEEQKQVDIHSNDDDEEPQIGIFQLLGKLSPYISTKSKMMILLGLAAGMINSVLNTVFSFCFAKMIAGIIPNSHGHLKTGDYLLRWSMILTGIAIADGVSDFFVKFVMKVCAEKMIIKLRLEAFKKISNQDMQWFQSCKPNEISSLLMNDSRELRGIVADFLNIVCSITVLMFLSSIWAIIVGWKLALVGISFIPLFGLTSTCYALLIQKYEDSYKESIISVENHSYETIIGMKSILCLNLKRYFNKKFDVKAAEVSQIATKRAILIGFGFSLPNFIIYLCQSVLLFYGLKLVAYHEYTIVTVMEVNMLILFSVGTISSLLTSSPSLNRALRAGCKIMQLLEMDDDSNELTGYLKPSFQRHLQDNVYDFMNVNFAYPSLPDNPVLNNFNLKIEKNKITCIVGESGCGKSTILSLITRLYTVSSGYLDFLDFDISQVKLAYLREIIGIVSQQHYFFDGSIRENLTYNNNSSVEITDEFIYETLAKVDMRHFVETLPNDLDTQIGNSANLLISGGQSQRLSIARALLKKPKILILDECTSSLDPENSKCIRDLLIEMKTDVTIVMVSHRRDMMAISDRIVCLKDGNIVDDGSYYELMSKKGEFHRFMDLHGDEAN</sequence>
<dbReference type="SUPFAM" id="SSF90123">
    <property type="entry name" value="ABC transporter transmembrane region"/>
    <property type="match status" value="2"/>
</dbReference>
<dbReference type="GO" id="GO:0016020">
    <property type="term" value="C:membrane"/>
    <property type="evidence" value="ECO:0007669"/>
    <property type="project" value="UniProtKB-SubCell"/>
</dbReference>
<evidence type="ECO:0000256" key="7">
    <source>
        <dbReference type="ARBA" id="ARBA00023136"/>
    </source>
</evidence>
<feature type="domain" description="ABC transporter" evidence="9">
    <location>
        <begin position="880"/>
        <end position="1120"/>
    </location>
</feature>
<dbReference type="InterPro" id="IPR003439">
    <property type="entry name" value="ABC_transporter-like_ATP-bd"/>
</dbReference>
<dbReference type="AlphaFoldDB" id="A0A1E4SXB6"/>
<dbReference type="OrthoDB" id="6500128at2759"/>
<dbReference type="PROSITE" id="PS00211">
    <property type="entry name" value="ABC_TRANSPORTER_1"/>
    <property type="match status" value="1"/>
</dbReference>
<dbReference type="SMART" id="SM00382">
    <property type="entry name" value="AAA"/>
    <property type="match status" value="2"/>
</dbReference>
<keyword evidence="4" id="KW-0547">Nucleotide-binding</keyword>
<feature type="transmembrane region" description="Helical" evidence="8">
    <location>
        <begin position="700"/>
        <end position="720"/>
    </location>
</feature>
<proteinExistence type="predicted"/>
<dbReference type="EMBL" id="KV453858">
    <property type="protein sequence ID" value="ODV84133.1"/>
    <property type="molecule type" value="Genomic_DNA"/>
</dbReference>
<organism evidence="11 12">
    <name type="scientific">[Candida] arabinofermentans NRRL YB-2248</name>
    <dbReference type="NCBI Taxonomy" id="983967"/>
    <lineage>
        <taxon>Eukaryota</taxon>
        <taxon>Fungi</taxon>
        <taxon>Dikarya</taxon>
        <taxon>Ascomycota</taxon>
        <taxon>Saccharomycotina</taxon>
        <taxon>Pichiomycetes</taxon>
        <taxon>Pichiales</taxon>
        <taxon>Pichiaceae</taxon>
        <taxon>Ogataea</taxon>
        <taxon>Ogataea/Candida clade</taxon>
    </lineage>
</organism>
<evidence type="ECO:0000256" key="5">
    <source>
        <dbReference type="ARBA" id="ARBA00022840"/>
    </source>
</evidence>
<dbReference type="InterPro" id="IPR003593">
    <property type="entry name" value="AAA+_ATPase"/>
</dbReference>
<feature type="transmembrane region" description="Helical" evidence="8">
    <location>
        <begin position="674"/>
        <end position="694"/>
    </location>
</feature>
<keyword evidence="6 8" id="KW-1133">Transmembrane helix</keyword>
<dbReference type="Gene3D" id="1.20.1560.10">
    <property type="entry name" value="ABC transporter type 1, transmembrane domain"/>
    <property type="match status" value="1"/>
</dbReference>
<dbReference type="InterPro" id="IPR011527">
    <property type="entry name" value="ABC1_TM_dom"/>
</dbReference>
<dbReference type="PROSITE" id="PS50893">
    <property type="entry name" value="ABC_TRANSPORTER_2"/>
    <property type="match status" value="2"/>
</dbReference>
<gene>
    <name evidence="11" type="ORF">CANARDRAFT_29304</name>
</gene>
<evidence type="ECO:0000256" key="6">
    <source>
        <dbReference type="ARBA" id="ARBA00022989"/>
    </source>
</evidence>
<dbReference type="Proteomes" id="UP000094801">
    <property type="component" value="Unassembled WGS sequence"/>
</dbReference>
<dbReference type="InterPro" id="IPR027417">
    <property type="entry name" value="P-loop_NTPase"/>
</dbReference>
<dbReference type="GO" id="GO:0016887">
    <property type="term" value="F:ATP hydrolysis activity"/>
    <property type="evidence" value="ECO:0007669"/>
    <property type="project" value="InterPro"/>
</dbReference>
<dbReference type="GO" id="GO:0005737">
    <property type="term" value="C:cytoplasm"/>
    <property type="evidence" value="ECO:0007669"/>
    <property type="project" value="UniProtKB-ARBA"/>
</dbReference>
<evidence type="ECO:0000256" key="2">
    <source>
        <dbReference type="ARBA" id="ARBA00022448"/>
    </source>
</evidence>
<evidence type="ECO:0000313" key="12">
    <source>
        <dbReference type="Proteomes" id="UP000094801"/>
    </source>
</evidence>
<feature type="domain" description="ABC transporter" evidence="9">
    <location>
        <begin position="183"/>
        <end position="427"/>
    </location>
</feature>
<evidence type="ECO:0000313" key="11">
    <source>
        <dbReference type="EMBL" id="ODV84133.1"/>
    </source>
</evidence>
<accession>A0A1E4SXB6</accession>
<keyword evidence="3 8" id="KW-0812">Transmembrane</keyword>
<dbReference type="Pfam" id="PF00664">
    <property type="entry name" value="ABC_membrane"/>
    <property type="match status" value="2"/>
</dbReference>
<dbReference type="CDD" id="cd18578">
    <property type="entry name" value="ABC_6TM_Pgp_ABCB1_D2_like"/>
    <property type="match status" value="1"/>
</dbReference>
<dbReference type="InterPro" id="IPR039421">
    <property type="entry name" value="Type_1_exporter"/>
</dbReference>
<keyword evidence="7 8" id="KW-0472">Membrane</keyword>
<dbReference type="PANTHER" id="PTHR43394:SF1">
    <property type="entry name" value="ATP-BINDING CASSETTE SUB-FAMILY B MEMBER 10, MITOCHONDRIAL"/>
    <property type="match status" value="1"/>
</dbReference>
<feature type="domain" description="ABC transmembrane type-1" evidence="10">
    <location>
        <begin position="555"/>
        <end position="842"/>
    </location>
</feature>
<feature type="domain" description="ABC transmembrane type-1" evidence="10">
    <location>
        <begin position="1"/>
        <end position="139"/>
    </location>
</feature>
<evidence type="ECO:0000259" key="10">
    <source>
        <dbReference type="PROSITE" id="PS50929"/>
    </source>
</evidence>
<dbReference type="CDD" id="cd03228">
    <property type="entry name" value="ABCC_MRP_Like"/>
    <property type="match status" value="1"/>
</dbReference>
<feature type="transmembrane region" description="Helical" evidence="8">
    <location>
        <begin position="813"/>
        <end position="835"/>
    </location>
</feature>
<evidence type="ECO:0000256" key="4">
    <source>
        <dbReference type="ARBA" id="ARBA00022741"/>
    </source>
</evidence>
<dbReference type="GO" id="GO:0005524">
    <property type="term" value="F:ATP binding"/>
    <property type="evidence" value="ECO:0007669"/>
    <property type="project" value="UniProtKB-KW"/>
</dbReference>
<dbReference type="PROSITE" id="PS50929">
    <property type="entry name" value="ABC_TM1F"/>
    <property type="match status" value="2"/>
</dbReference>
<keyword evidence="5" id="KW-0067">ATP-binding</keyword>
<name>A0A1E4SXB6_9ASCO</name>
<dbReference type="STRING" id="983967.A0A1E4SXB6"/>
<dbReference type="InterPro" id="IPR036640">
    <property type="entry name" value="ABC1_TM_sf"/>
</dbReference>
<protein>
    <submittedName>
        <fullName evidence="11">Uncharacterized protein</fullName>
    </submittedName>
</protein>
<feature type="transmembrane region" description="Helical" evidence="8">
    <location>
        <begin position="777"/>
        <end position="801"/>
    </location>
</feature>
<dbReference type="SUPFAM" id="SSF52540">
    <property type="entry name" value="P-loop containing nucleoside triphosphate hydrolases"/>
    <property type="match status" value="2"/>
</dbReference>
<evidence type="ECO:0000256" key="1">
    <source>
        <dbReference type="ARBA" id="ARBA00004141"/>
    </source>
</evidence>
<dbReference type="FunFam" id="3.40.50.300:FF:000604">
    <property type="entry name" value="ABC transporter B family member 28"/>
    <property type="match status" value="2"/>
</dbReference>
<comment type="subcellular location">
    <subcellularLocation>
        <location evidence="1">Membrane</location>
        <topology evidence="1">Multi-pass membrane protein</topology>
    </subcellularLocation>
</comment>
<keyword evidence="2" id="KW-0813">Transport</keyword>
<keyword evidence="12" id="KW-1185">Reference proteome</keyword>
<evidence type="ECO:0000259" key="9">
    <source>
        <dbReference type="PROSITE" id="PS50893"/>
    </source>
</evidence>
<reference evidence="12" key="1">
    <citation type="submission" date="2016-04" db="EMBL/GenBank/DDBJ databases">
        <title>Comparative genomics of biotechnologically important yeasts.</title>
        <authorList>
            <consortium name="DOE Joint Genome Institute"/>
            <person name="Riley R."/>
            <person name="Haridas S."/>
            <person name="Wolfe K.H."/>
            <person name="Lopes M.R."/>
            <person name="Hittinger C.T."/>
            <person name="Goker M."/>
            <person name="Salamov A."/>
            <person name="Wisecaver J."/>
            <person name="Long T.M."/>
            <person name="Aerts A.L."/>
            <person name="Barry K."/>
            <person name="Choi C."/>
            <person name="Clum A."/>
            <person name="Coughlan A.Y."/>
            <person name="Deshpande S."/>
            <person name="Douglass A.P."/>
            <person name="Hanson S.J."/>
            <person name="Klenk H.-P."/>
            <person name="Labutti K."/>
            <person name="Lapidus A."/>
            <person name="Lindquist E."/>
            <person name="Lipzen A."/>
            <person name="Meier-Kolthoff J.P."/>
            <person name="Ohm R.A."/>
            <person name="Otillar R.P."/>
            <person name="Pangilinan J."/>
            <person name="Peng Y."/>
            <person name="Rokas A."/>
            <person name="Rosa C.A."/>
            <person name="Scheuner C."/>
            <person name="Sibirny A.A."/>
            <person name="Slot J.C."/>
            <person name="Stielow J.B."/>
            <person name="Sun H."/>
            <person name="Kurtzman C.P."/>
            <person name="Blackwell M."/>
            <person name="Grigoriev I.V."/>
            <person name="Jeffries T.W."/>
        </authorList>
    </citation>
    <scope>NUCLEOTIDE SEQUENCE [LARGE SCALE GENOMIC DNA]</scope>
    <source>
        <strain evidence="12">NRRL YB-2248</strain>
    </source>
</reference>
<dbReference type="InterPro" id="IPR017871">
    <property type="entry name" value="ABC_transporter-like_CS"/>
</dbReference>
<feature type="transmembrane region" description="Helical" evidence="8">
    <location>
        <begin position="599"/>
        <end position="621"/>
    </location>
</feature>
<dbReference type="PANTHER" id="PTHR43394">
    <property type="entry name" value="ATP-DEPENDENT PERMEASE MDL1, MITOCHONDRIAL"/>
    <property type="match status" value="1"/>
</dbReference>